<dbReference type="Pfam" id="PF00069">
    <property type="entry name" value="Pkinase"/>
    <property type="match status" value="1"/>
</dbReference>
<evidence type="ECO:0000313" key="2">
    <source>
        <dbReference type="Proteomes" id="UP000352246"/>
    </source>
</evidence>
<proteinExistence type="predicted"/>
<comment type="caution">
    <text evidence="1">The sequence shown here is derived from an EMBL/GenBank/DDBJ whole genome shotgun (WGS) entry which is preliminary data.</text>
</comment>
<keyword evidence="1" id="KW-0418">Kinase</keyword>
<sequence length="338" mass="39882">MNFDDVIKKAMAEIGCNENYSVQSNPRRGQSRTFTILNSVEKPIYIIKFFNYLDKLMEDIGLENIKKYKTLDELIDNIDEIESIQHKSESIIERILFHRKCFNRYVNACGIESLDCFPRLYNYEKEIYMEESFFGYLIEDFVDGETLEKVIKKIDLKNRLKYTVDFIFQLAEIINKLKAHGIVHRDISPDNIMYMNERYIVIDPGIIKMDDEDQATQSMLRMGKLFYMSPEQYFGNSKHATFKSDLYAVGIIALEIILGFNPLQVLMTTDNNRIAPHEELLKKYNREYEDAYYIIVEETDSNEQIWRIIHKLIQIDDRNRFESVDAFMDSMKSIKGGL</sequence>
<dbReference type="SMART" id="SM00220">
    <property type="entry name" value="S_TKc"/>
    <property type="match status" value="1"/>
</dbReference>
<dbReference type="GO" id="GO:0004672">
    <property type="term" value="F:protein kinase activity"/>
    <property type="evidence" value="ECO:0007669"/>
    <property type="project" value="InterPro"/>
</dbReference>
<dbReference type="PANTHER" id="PTHR44167:SF24">
    <property type="entry name" value="SERINE_THREONINE-PROTEIN KINASE CHK2"/>
    <property type="match status" value="1"/>
</dbReference>
<dbReference type="Proteomes" id="UP000352246">
    <property type="component" value="Unassembled WGS sequence"/>
</dbReference>
<dbReference type="InterPro" id="IPR011009">
    <property type="entry name" value="Kinase-like_dom_sf"/>
</dbReference>
<dbReference type="PANTHER" id="PTHR44167">
    <property type="entry name" value="OVARIAN-SPECIFIC SERINE/THREONINE-PROTEIN KINASE LOK-RELATED"/>
    <property type="match status" value="1"/>
</dbReference>
<dbReference type="PROSITE" id="PS50011">
    <property type="entry name" value="PROTEIN_KINASE_DOM"/>
    <property type="match status" value="1"/>
</dbReference>
<dbReference type="InterPro" id="IPR000719">
    <property type="entry name" value="Prot_kinase_dom"/>
</dbReference>
<dbReference type="AlphaFoldDB" id="A0A3T1Q265"/>
<dbReference type="SUPFAM" id="SSF56112">
    <property type="entry name" value="Protein kinase-like (PK-like)"/>
    <property type="match status" value="1"/>
</dbReference>
<dbReference type="Gene3D" id="1.10.510.10">
    <property type="entry name" value="Transferase(Phosphotransferase) domain 1"/>
    <property type="match status" value="1"/>
</dbReference>
<dbReference type="RefSeq" id="WP_069007761.1">
    <property type="nucleotide sequence ID" value="NZ_CP019623.1"/>
</dbReference>
<dbReference type="GO" id="GO:0005524">
    <property type="term" value="F:ATP binding"/>
    <property type="evidence" value="ECO:0007669"/>
    <property type="project" value="InterPro"/>
</dbReference>
<evidence type="ECO:0000313" key="1">
    <source>
        <dbReference type="EMBL" id="ECH7211456.1"/>
    </source>
</evidence>
<reference evidence="1 2" key="1">
    <citation type="submission" date="2019-07" db="EMBL/GenBank/DDBJ databases">
        <authorList>
            <consortium name="GenomeTrakr: Next Generation Sequencing Network for Food Pathogen Tracability"/>
        </authorList>
    </citation>
    <scope>NUCLEOTIDE SEQUENCE [LARGE SCALE GENOMIC DNA]</scope>
    <source>
        <strain evidence="1 2">FDA00014472</strain>
    </source>
</reference>
<protein>
    <submittedName>
        <fullName evidence="1">Protein kinase</fullName>
    </submittedName>
</protein>
<dbReference type="EMBL" id="AAISWI010000008">
    <property type="protein sequence ID" value="ECH7211456.1"/>
    <property type="molecule type" value="Genomic_DNA"/>
</dbReference>
<name>A0A3T1Q265_LISMN</name>
<organism evidence="1 2">
    <name type="scientific">Listeria monocytogenes</name>
    <dbReference type="NCBI Taxonomy" id="1639"/>
    <lineage>
        <taxon>Bacteria</taxon>
        <taxon>Bacillati</taxon>
        <taxon>Bacillota</taxon>
        <taxon>Bacilli</taxon>
        <taxon>Bacillales</taxon>
        <taxon>Listeriaceae</taxon>
        <taxon>Listeria</taxon>
    </lineage>
</organism>
<keyword evidence="1" id="KW-0808">Transferase</keyword>
<gene>
    <name evidence="1" type="ORF">FPL45_08900</name>
</gene>
<accession>A0A3T1Q265</accession>